<dbReference type="Proteomes" id="UP000659654">
    <property type="component" value="Unassembled WGS sequence"/>
</dbReference>
<name>A0A811JXW6_BURXY</name>
<organism evidence="1 2">
    <name type="scientific">Bursaphelenchus xylophilus</name>
    <name type="common">Pinewood nematode worm</name>
    <name type="synonym">Aphelenchoides xylophilus</name>
    <dbReference type="NCBI Taxonomy" id="6326"/>
    <lineage>
        <taxon>Eukaryota</taxon>
        <taxon>Metazoa</taxon>
        <taxon>Ecdysozoa</taxon>
        <taxon>Nematoda</taxon>
        <taxon>Chromadorea</taxon>
        <taxon>Rhabditida</taxon>
        <taxon>Tylenchina</taxon>
        <taxon>Tylenchomorpha</taxon>
        <taxon>Aphelenchoidea</taxon>
        <taxon>Aphelenchoididae</taxon>
        <taxon>Bursaphelenchus</taxon>
    </lineage>
</organism>
<dbReference type="EMBL" id="CAJFDI010000001">
    <property type="protein sequence ID" value="CAD5208405.1"/>
    <property type="molecule type" value="Genomic_DNA"/>
</dbReference>
<sequence>MTEIDFNDRSLSHRSPANTYFYKAGLIALHHAARFTMAPGVRFSGDSSDETADSMYACAHMTLEAGGVAYGYCDGNGTCMIYTKLLGYAEGNDGCYFYTRKDDQPDECVTESQVASVLHDTVYDNGNCPTDFTYNSTEEACYSSMSESDCNKYSATWKYTYMPDATYPCALYPSSQTSYVDDYACQNYGSTLQIFKGNAYCYSRIAVPSSMNNDSTLVTTDGCSWLYDVDSHTVIVETQLEIDWLYATFGEIMLGAYGTTTWGMNFANNYKFYDNSSASSFLSQSSIMRSTAGFMYAAGTMVNTTNKLPGNYILCKYDAVSAQC</sequence>
<evidence type="ECO:0000313" key="2">
    <source>
        <dbReference type="Proteomes" id="UP000659654"/>
    </source>
</evidence>
<reference evidence="1" key="1">
    <citation type="submission" date="2020-09" db="EMBL/GenBank/DDBJ databases">
        <authorList>
            <person name="Kikuchi T."/>
        </authorList>
    </citation>
    <scope>NUCLEOTIDE SEQUENCE</scope>
    <source>
        <strain evidence="1">Ka4C1</strain>
    </source>
</reference>
<evidence type="ECO:0000313" key="1">
    <source>
        <dbReference type="EMBL" id="CAD5208405.1"/>
    </source>
</evidence>
<protein>
    <submittedName>
        <fullName evidence="1">(pine wood nematode) hypothetical protein</fullName>
    </submittedName>
</protein>
<keyword evidence="2" id="KW-1185">Reference proteome</keyword>
<dbReference type="EMBL" id="CAJFCV020000001">
    <property type="protein sequence ID" value="CAG9081362.1"/>
    <property type="molecule type" value="Genomic_DNA"/>
</dbReference>
<comment type="caution">
    <text evidence="1">The sequence shown here is derived from an EMBL/GenBank/DDBJ whole genome shotgun (WGS) entry which is preliminary data.</text>
</comment>
<gene>
    <name evidence="1" type="ORF">BXYJ_LOCUS641</name>
</gene>
<accession>A0A811JXW6</accession>
<proteinExistence type="predicted"/>
<dbReference type="Proteomes" id="UP000582659">
    <property type="component" value="Unassembled WGS sequence"/>
</dbReference>
<dbReference type="AlphaFoldDB" id="A0A811JXW6"/>
<dbReference type="OrthoDB" id="5843908at2759"/>